<name>A0ABM1F294_PRICU</name>
<keyword evidence="3" id="KW-1185">Reference proteome</keyword>
<dbReference type="PANTHER" id="PTHR46771:SF5">
    <property type="entry name" value="DETERIN"/>
    <property type="match status" value="1"/>
</dbReference>
<dbReference type="PROSITE" id="PS50143">
    <property type="entry name" value="BIR_REPEAT_2"/>
    <property type="match status" value="1"/>
</dbReference>
<dbReference type="Gene3D" id="1.10.1170.10">
    <property type="entry name" value="Inhibitor Of Apoptosis Protein (2mihbC-IAP-1), Chain A"/>
    <property type="match status" value="1"/>
</dbReference>
<dbReference type="SUPFAM" id="SSF57924">
    <property type="entry name" value="Inhibitor of apoptosis (IAP) repeat"/>
    <property type="match status" value="1"/>
</dbReference>
<sequence>MESLADSLTRRWAQPAPMAQAGFYYAPNNPGDDRAMCFTCNVCLVCWEATDEPWSEHERHSPTCPFVKGEYTQNVPLSVTHATSPAQVHSETSK</sequence>
<dbReference type="SMART" id="SM00238">
    <property type="entry name" value="BIR"/>
    <property type="match status" value="1"/>
</dbReference>
<protein>
    <submittedName>
        <fullName evidence="4">Baculoviral IAP repeat-containing protein 6-like</fullName>
    </submittedName>
</protein>
<proteinExistence type="predicted"/>
<dbReference type="CDD" id="cd00022">
    <property type="entry name" value="BIR"/>
    <property type="match status" value="1"/>
</dbReference>
<evidence type="ECO:0000313" key="4">
    <source>
        <dbReference type="RefSeq" id="XP_014678565.1"/>
    </source>
</evidence>
<evidence type="ECO:0000256" key="2">
    <source>
        <dbReference type="ARBA" id="ARBA00022833"/>
    </source>
</evidence>
<dbReference type="Pfam" id="PF00653">
    <property type="entry name" value="BIR"/>
    <property type="match status" value="1"/>
</dbReference>
<dbReference type="InterPro" id="IPR051190">
    <property type="entry name" value="Baculoviral_IAP"/>
</dbReference>
<dbReference type="GeneID" id="106818363"/>
<gene>
    <name evidence="4" type="primary">LOC106818363</name>
</gene>
<evidence type="ECO:0000256" key="1">
    <source>
        <dbReference type="ARBA" id="ARBA00022723"/>
    </source>
</evidence>
<dbReference type="RefSeq" id="XP_014678565.1">
    <property type="nucleotide sequence ID" value="XM_014823079.1"/>
</dbReference>
<feature type="non-terminal residue" evidence="4">
    <location>
        <position position="94"/>
    </location>
</feature>
<dbReference type="PANTHER" id="PTHR46771">
    <property type="entry name" value="DETERIN"/>
    <property type="match status" value="1"/>
</dbReference>
<evidence type="ECO:0000313" key="3">
    <source>
        <dbReference type="Proteomes" id="UP000695022"/>
    </source>
</evidence>
<accession>A0ABM1F294</accession>
<keyword evidence="1" id="KW-0479">Metal-binding</keyword>
<organism evidence="3 4">
    <name type="scientific">Priapulus caudatus</name>
    <name type="common">Priapulid worm</name>
    <dbReference type="NCBI Taxonomy" id="37621"/>
    <lineage>
        <taxon>Eukaryota</taxon>
        <taxon>Metazoa</taxon>
        <taxon>Ecdysozoa</taxon>
        <taxon>Scalidophora</taxon>
        <taxon>Priapulida</taxon>
        <taxon>Priapulimorpha</taxon>
        <taxon>Priapulimorphida</taxon>
        <taxon>Priapulidae</taxon>
        <taxon>Priapulus</taxon>
    </lineage>
</organism>
<dbReference type="Proteomes" id="UP000695022">
    <property type="component" value="Unplaced"/>
</dbReference>
<keyword evidence="2" id="KW-0862">Zinc</keyword>
<dbReference type="InterPro" id="IPR001370">
    <property type="entry name" value="BIR_rpt"/>
</dbReference>
<reference evidence="4" key="1">
    <citation type="submission" date="2025-08" db="UniProtKB">
        <authorList>
            <consortium name="RefSeq"/>
        </authorList>
    </citation>
    <scope>IDENTIFICATION</scope>
</reference>